<dbReference type="GO" id="GO:0005524">
    <property type="term" value="F:ATP binding"/>
    <property type="evidence" value="ECO:0007669"/>
    <property type="project" value="UniProtKB-KW"/>
</dbReference>
<evidence type="ECO:0000256" key="1">
    <source>
        <dbReference type="ARBA" id="ARBA00022527"/>
    </source>
</evidence>
<dbReference type="InterPro" id="IPR003594">
    <property type="entry name" value="HATPase_dom"/>
</dbReference>
<name>A0ABW8C7Q3_9ACTN</name>
<evidence type="ECO:0000313" key="3">
    <source>
        <dbReference type="EMBL" id="MFI9101822.1"/>
    </source>
</evidence>
<dbReference type="Proteomes" id="UP001614394">
    <property type="component" value="Unassembled WGS sequence"/>
</dbReference>
<keyword evidence="4" id="KW-1185">Reference proteome</keyword>
<dbReference type="SUPFAM" id="SSF55874">
    <property type="entry name" value="ATPase domain of HSP90 chaperone/DNA topoisomerase II/histidine kinase"/>
    <property type="match status" value="1"/>
</dbReference>
<dbReference type="Gene3D" id="3.30.565.10">
    <property type="entry name" value="Histidine kinase-like ATPase, C-terminal domain"/>
    <property type="match status" value="1"/>
</dbReference>
<accession>A0ABW8C7Q3</accession>
<sequence length="135" mass="14533">MELPRATAHDARPKQVCVTFDGVSSCIAAARDAASAFLHGHAPPTQPTFHDDVLLVVSELVTNAVRHAPGPLTLRLALLRDRIEITVRDTNPVPPAGRTPDPTGGRGWPIIQSLACDVHVIPHHDGKTVHTELAW</sequence>
<dbReference type="PANTHER" id="PTHR35526:SF3">
    <property type="entry name" value="ANTI-SIGMA-F FACTOR RSBW"/>
    <property type="match status" value="1"/>
</dbReference>
<dbReference type="Pfam" id="PF13581">
    <property type="entry name" value="HATPase_c_2"/>
    <property type="match status" value="1"/>
</dbReference>
<evidence type="ECO:0000313" key="4">
    <source>
        <dbReference type="Proteomes" id="UP001614394"/>
    </source>
</evidence>
<evidence type="ECO:0000259" key="2">
    <source>
        <dbReference type="Pfam" id="PF13581"/>
    </source>
</evidence>
<keyword evidence="3" id="KW-0067">ATP-binding</keyword>
<gene>
    <name evidence="3" type="ORF">ACIGXA_15000</name>
</gene>
<protein>
    <submittedName>
        <fullName evidence="3">ATP-binding protein</fullName>
    </submittedName>
</protein>
<dbReference type="CDD" id="cd16936">
    <property type="entry name" value="HATPase_RsbW-like"/>
    <property type="match status" value="1"/>
</dbReference>
<dbReference type="InterPro" id="IPR050267">
    <property type="entry name" value="Anti-sigma-factor_SerPK"/>
</dbReference>
<keyword evidence="3" id="KW-0547">Nucleotide-binding</keyword>
<keyword evidence="1" id="KW-0808">Transferase</keyword>
<dbReference type="PANTHER" id="PTHR35526">
    <property type="entry name" value="ANTI-SIGMA-F FACTOR RSBW-RELATED"/>
    <property type="match status" value="1"/>
</dbReference>
<dbReference type="RefSeq" id="WP_399648711.1">
    <property type="nucleotide sequence ID" value="NZ_JBITYG010000004.1"/>
</dbReference>
<keyword evidence="1" id="KW-0723">Serine/threonine-protein kinase</keyword>
<organism evidence="3 4">
    <name type="scientific">Streptomyces fildesensis</name>
    <dbReference type="NCBI Taxonomy" id="375757"/>
    <lineage>
        <taxon>Bacteria</taxon>
        <taxon>Bacillati</taxon>
        <taxon>Actinomycetota</taxon>
        <taxon>Actinomycetes</taxon>
        <taxon>Kitasatosporales</taxon>
        <taxon>Streptomycetaceae</taxon>
        <taxon>Streptomyces</taxon>
    </lineage>
</organism>
<dbReference type="EMBL" id="JBITYG010000004">
    <property type="protein sequence ID" value="MFI9101822.1"/>
    <property type="molecule type" value="Genomic_DNA"/>
</dbReference>
<feature type="domain" description="Histidine kinase/HSP90-like ATPase" evidence="2">
    <location>
        <begin position="28"/>
        <end position="129"/>
    </location>
</feature>
<keyword evidence="1" id="KW-0418">Kinase</keyword>
<dbReference type="InterPro" id="IPR036890">
    <property type="entry name" value="HATPase_C_sf"/>
</dbReference>
<proteinExistence type="predicted"/>
<comment type="caution">
    <text evidence="3">The sequence shown here is derived from an EMBL/GenBank/DDBJ whole genome shotgun (WGS) entry which is preliminary data.</text>
</comment>
<reference evidence="3 4" key="1">
    <citation type="submission" date="2024-10" db="EMBL/GenBank/DDBJ databases">
        <title>The Natural Products Discovery Center: Release of the First 8490 Sequenced Strains for Exploring Actinobacteria Biosynthetic Diversity.</title>
        <authorList>
            <person name="Kalkreuter E."/>
            <person name="Kautsar S.A."/>
            <person name="Yang D."/>
            <person name="Bader C.D."/>
            <person name="Teijaro C.N."/>
            <person name="Fluegel L."/>
            <person name="Davis C.M."/>
            <person name="Simpson J.R."/>
            <person name="Lauterbach L."/>
            <person name="Steele A.D."/>
            <person name="Gui C."/>
            <person name="Meng S."/>
            <person name="Li G."/>
            <person name="Viehrig K."/>
            <person name="Ye F."/>
            <person name="Su P."/>
            <person name="Kiefer A.F."/>
            <person name="Nichols A."/>
            <person name="Cepeda A.J."/>
            <person name="Yan W."/>
            <person name="Fan B."/>
            <person name="Jiang Y."/>
            <person name="Adhikari A."/>
            <person name="Zheng C.-J."/>
            <person name="Schuster L."/>
            <person name="Cowan T.M."/>
            <person name="Smanski M.J."/>
            <person name="Chevrette M.G."/>
            <person name="De Carvalho L.P.S."/>
            <person name="Shen B."/>
        </authorList>
    </citation>
    <scope>NUCLEOTIDE SEQUENCE [LARGE SCALE GENOMIC DNA]</scope>
    <source>
        <strain evidence="3 4">NPDC053399</strain>
    </source>
</reference>